<feature type="region of interest" description="Disordered" evidence="12">
    <location>
        <begin position="136"/>
        <end position="168"/>
    </location>
</feature>
<dbReference type="GO" id="GO:0006935">
    <property type="term" value="P:chemotaxis"/>
    <property type="evidence" value="ECO:0007669"/>
    <property type="project" value="UniProtKB-KW"/>
</dbReference>
<feature type="modified residue" description="Phosphohistidine" evidence="11">
    <location>
        <position position="48"/>
    </location>
</feature>
<keyword evidence="9" id="KW-0067">ATP-binding</keyword>
<evidence type="ECO:0000256" key="8">
    <source>
        <dbReference type="ARBA" id="ARBA00022777"/>
    </source>
</evidence>
<dbReference type="InterPro" id="IPR037052">
    <property type="entry name" value="CheA-like_P2_sf"/>
</dbReference>
<dbReference type="CDD" id="cd17905">
    <property type="entry name" value="CheC-like"/>
    <property type="match status" value="1"/>
</dbReference>
<dbReference type="OrthoDB" id="9803176at2"/>
<dbReference type="InterPro" id="IPR010808">
    <property type="entry name" value="CheA_P2-bd"/>
</dbReference>
<dbReference type="SMART" id="SM00073">
    <property type="entry name" value="HPT"/>
    <property type="match status" value="1"/>
</dbReference>
<dbReference type="PROSITE" id="PS50851">
    <property type="entry name" value="CHEW"/>
    <property type="match status" value="1"/>
</dbReference>
<dbReference type="EMBL" id="NPDY01000017">
    <property type="protein sequence ID" value="PJZ68680.1"/>
    <property type="molecule type" value="Genomic_DNA"/>
</dbReference>
<dbReference type="SUPFAM" id="SSF103039">
    <property type="entry name" value="CheC-like"/>
    <property type="match status" value="1"/>
</dbReference>
<evidence type="ECO:0000259" key="14">
    <source>
        <dbReference type="PROSITE" id="PS50851"/>
    </source>
</evidence>
<keyword evidence="8" id="KW-0418">Kinase</keyword>
<dbReference type="CDD" id="cd00731">
    <property type="entry name" value="CheA_reg"/>
    <property type="match status" value="1"/>
</dbReference>
<comment type="caution">
    <text evidence="17">The sequence shown here is derived from an EMBL/GenBank/DDBJ whole genome shotgun (WGS) entry which is preliminary data.</text>
</comment>
<dbReference type="InterPro" id="IPR037006">
    <property type="entry name" value="CheA-like_homodim_sf"/>
</dbReference>
<dbReference type="SMART" id="SM00387">
    <property type="entry name" value="HATPase_c"/>
    <property type="match status" value="1"/>
</dbReference>
<dbReference type="PROSITE" id="PS50109">
    <property type="entry name" value="HIS_KIN"/>
    <property type="match status" value="1"/>
</dbReference>
<dbReference type="SMART" id="SM00260">
    <property type="entry name" value="CheW"/>
    <property type="match status" value="1"/>
</dbReference>
<dbReference type="Proteomes" id="UP000231990">
    <property type="component" value="Unassembled WGS sequence"/>
</dbReference>
<dbReference type="PRINTS" id="PR00344">
    <property type="entry name" value="BCTRLSENSOR"/>
</dbReference>
<dbReference type="Proteomes" id="UP000231962">
    <property type="component" value="Unassembled WGS sequence"/>
</dbReference>
<keyword evidence="4" id="KW-0145">Chemotaxis</keyword>
<evidence type="ECO:0000256" key="4">
    <source>
        <dbReference type="ARBA" id="ARBA00022500"/>
    </source>
</evidence>
<dbReference type="InterPro" id="IPR004105">
    <property type="entry name" value="CheA-like_dim"/>
</dbReference>
<dbReference type="Gene3D" id="3.30.565.10">
    <property type="entry name" value="Histidine kinase-like ATPase, C-terminal domain"/>
    <property type="match status" value="1"/>
</dbReference>
<dbReference type="SUPFAM" id="SSF47226">
    <property type="entry name" value="Histidine-containing phosphotransfer domain, HPT domain"/>
    <property type="match status" value="1"/>
</dbReference>
<dbReference type="Gene3D" id="1.10.287.560">
    <property type="entry name" value="Histidine kinase CheA-like, homodimeric domain"/>
    <property type="match status" value="1"/>
</dbReference>
<dbReference type="Pfam" id="PF02518">
    <property type="entry name" value="HATPase_c"/>
    <property type="match status" value="1"/>
</dbReference>
<dbReference type="Pfam" id="PF07194">
    <property type="entry name" value="P2"/>
    <property type="match status" value="1"/>
</dbReference>
<evidence type="ECO:0000256" key="10">
    <source>
        <dbReference type="ARBA" id="ARBA00023012"/>
    </source>
</evidence>
<keyword evidence="10" id="KW-0902">Two-component regulatory system</keyword>
<organism evidence="17 19">
    <name type="scientific">Leptospira perolatii</name>
    <dbReference type="NCBI Taxonomy" id="2023191"/>
    <lineage>
        <taxon>Bacteria</taxon>
        <taxon>Pseudomonadati</taxon>
        <taxon>Spirochaetota</taxon>
        <taxon>Spirochaetia</taxon>
        <taxon>Leptospirales</taxon>
        <taxon>Leptospiraceae</taxon>
        <taxon>Leptospira</taxon>
    </lineage>
</organism>
<evidence type="ECO:0000256" key="9">
    <source>
        <dbReference type="ARBA" id="ARBA00022840"/>
    </source>
</evidence>
<feature type="compositionally biased region" description="Basic and acidic residues" evidence="12">
    <location>
        <begin position="152"/>
        <end position="161"/>
    </location>
</feature>
<evidence type="ECO:0000256" key="6">
    <source>
        <dbReference type="ARBA" id="ARBA00022679"/>
    </source>
</evidence>
<dbReference type="Gene3D" id="1.20.120.160">
    <property type="entry name" value="HPT domain"/>
    <property type="match status" value="1"/>
</dbReference>
<dbReference type="Pfam" id="PF01584">
    <property type="entry name" value="CheW"/>
    <property type="match status" value="1"/>
</dbReference>
<dbReference type="InterPro" id="IPR004358">
    <property type="entry name" value="Sig_transdc_His_kin-like_C"/>
</dbReference>
<dbReference type="InterPro" id="IPR051315">
    <property type="entry name" value="Bact_Chemotaxis_CheA"/>
</dbReference>
<dbReference type="FunFam" id="2.30.30.40:FF:000048">
    <property type="entry name" value="Chemotaxis protein CheA, putative"/>
    <property type="match status" value="1"/>
</dbReference>
<name>A0A2M9ZN57_9LEPT</name>
<dbReference type="Gene3D" id="3.40.1550.10">
    <property type="entry name" value="CheC-like"/>
    <property type="match status" value="1"/>
</dbReference>
<dbReference type="FunFam" id="3.30.565.10:FF:000016">
    <property type="entry name" value="Chemotaxis protein CheA, putative"/>
    <property type="match status" value="1"/>
</dbReference>
<dbReference type="InterPro" id="IPR036061">
    <property type="entry name" value="CheW-like_dom_sf"/>
</dbReference>
<protein>
    <recommendedName>
        <fullName evidence="3">Chemotaxis protein CheA</fullName>
        <ecNumber evidence="2">2.7.13.3</ecNumber>
    </recommendedName>
</protein>
<comment type="catalytic activity">
    <reaction evidence="1">
        <text>ATP + protein L-histidine = ADP + protein N-phospho-L-histidine.</text>
        <dbReference type="EC" id="2.7.13.3"/>
    </reaction>
</comment>
<evidence type="ECO:0000313" key="18">
    <source>
        <dbReference type="Proteomes" id="UP000231962"/>
    </source>
</evidence>
<dbReference type="SUPFAM" id="SSF55874">
    <property type="entry name" value="ATPase domain of HSP90 chaperone/DNA topoisomerase II/histidine kinase"/>
    <property type="match status" value="1"/>
</dbReference>
<accession>A0A2M9ZN57</accession>
<dbReference type="Pfam" id="PF02895">
    <property type="entry name" value="H-kinase_dim"/>
    <property type="match status" value="1"/>
</dbReference>
<dbReference type="Gene3D" id="2.30.30.40">
    <property type="entry name" value="SH3 Domains"/>
    <property type="match status" value="1"/>
</dbReference>
<evidence type="ECO:0000259" key="13">
    <source>
        <dbReference type="PROSITE" id="PS50109"/>
    </source>
</evidence>
<dbReference type="InterPro" id="IPR036641">
    <property type="entry name" value="HPT_dom_sf"/>
</dbReference>
<dbReference type="GO" id="GO:0005524">
    <property type="term" value="F:ATP binding"/>
    <property type="evidence" value="ECO:0007669"/>
    <property type="project" value="UniProtKB-KW"/>
</dbReference>
<dbReference type="InterPro" id="IPR028976">
    <property type="entry name" value="CheC-like_sf"/>
</dbReference>
<gene>
    <name evidence="16" type="ORF">CH360_14885</name>
    <name evidence="17" type="ORF">CH373_08390</name>
</gene>
<evidence type="ECO:0000256" key="1">
    <source>
        <dbReference type="ARBA" id="ARBA00000085"/>
    </source>
</evidence>
<dbReference type="EMBL" id="NPDZ01000004">
    <property type="protein sequence ID" value="PJZ73516.1"/>
    <property type="molecule type" value="Genomic_DNA"/>
</dbReference>
<dbReference type="AlphaFoldDB" id="A0A2M9ZN57"/>
<dbReference type="InterPro" id="IPR003594">
    <property type="entry name" value="HATPase_dom"/>
</dbReference>
<feature type="domain" description="Histidine kinase" evidence="13">
    <location>
        <begin position="353"/>
        <end position="557"/>
    </location>
</feature>
<dbReference type="CDD" id="cd00088">
    <property type="entry name" value="HPT"/>
    <property type="match status" value="1"/>
</dbReference>
<evidence type="ECO:0000313" key="16">
    <source>
        <dbReference type="EMBL" id="PJZ68680.1"/>
    </source>
</evidence>
<evidence type="ECO:0000256" key="12">
    <source>
        <dbReference type="SAM" id="MobiDB-lite"/>
    </source>
</evidence>
<keyword evidence="5 11" id="KW-0597">Phosphoprotein</keyword>
<feature type="domain" description="CheW-like" evidence="14">
    <location>
        <begin position="559"/>
        <end position="692"/>
    </location>
</feature>
<evidence type="ECO:0000256" key="11">
    <source>
        <dbReference type="PROSITE-ProRule" id="PRU00110"/>
    </source>
</evidence>
<dbReference type="InterPro" id="IPR036097">
    <property type="entry name" value="HisK_dim/P_sf"/>
</dbReference>
<evidence type="ECO:0000256" key="5">
    <source>
        <dbReference type="ARBA" id="ARBA00022553"/>
    </source>
</evidence>
<dbReference type="SUPFAM" id="SSF47384">
    <property type="entry name" value="Homodimeric domain of signal transducing histidine kinase"/>
    <property type="match status" value="1"/>
</dbReference>
<dbReference type="CDD" id="cd16916">
    <property type="entry name" value="HATPase_CheA-like"/>
    <property type="match status" value="1"/>
</dbReference>
<evidence type="ECO:0000256" key="3">
    <source>
        <dbReference type="ARBA" id="ARBA00021495"/>
    </source>
</evidence>
<dbReference type="SUPFAM" id="SSF55052">
    <property type="entry name" value="CheY-binding domain of CheA"/>
    <property type="match status" value="1"/>
</dbReference>
<proteinExistence type="predicted"/>
<evidence type="ECO:0000256" key="2">
    <source>
        <dbReference type="ARBA" id="ARBA00012438"/>
    </source>
</evidence>
<dbReference type="GO" id="GO:0005737">
    <property type="term" value="C:cytoplasm"/>
    <property type="evidence" value="ECO:0007669"/>
    <property type="project" value="InterPro"/>
</dbReference>
<dbReference type="InterPro" id="IPR036890">
    <property type="entry name" value="HATPase_C_sf"/>
</dbReference>
<feature type="domain" description="HPt" evidence="15">
    <location>
        <begin position="1"/>
        <end position="105"/>
    </location>
</feature>
<dbReference type="GO" id="GO:0000155">
    <property type="term" value="F:phosphorelay sensor kinase activity"/>
    <property type="evidence" value="ECO:0007669"/>
    <property type="project" value="InterPro"/>
</dbReference>
<dbReference type="PROSITE" id="PS50894">
    <property type="entry name" value="HPT"/>
    <property type="match status" value="1"/>
</dbReference>
<evidence type="ECO:0000256" key="7">
    <source>
        <dbReference type="ARBA" id="ARBA00022741"/>
    </source>
</evidence>
<dbReference type="PANTHER" id="PTHR43395:SF1">
    <property type="entry name" value="CHEMOTAXIS PROTEIN CHEA"/>
    <property type="match status" value="1"/>
</dbReference>
<dbReference type="Gene3D" id="3.30.70.1110">
    <property type="entry name" value="Histidine kinase CheA-like, P2 response regulator-binding domain"/>
    <property type="match status" value="1"/>
</dbReference>
<keyword evidence="7" id="KW-0547">Nucleotide-binding</keyword>
<dbReference type="SUPFAM" id="SSF50341">
    <property type="entry name" value="CheW-like"/>
    <property type="match status" value="1"/>
</dbReference>
<evidence type="ECO:0000259" key="15">
    <source>
        <dbReference type="PROSITE" id="PS50894"/>
    </source>
</evidence>
<dbReference type="InterPro" id="IPR028051">
    <property type="entry name" value="CheX-like_dom"/>
</dbReference>
<feature type="region of interest" description="Disordered" evidence="12">
    <location>
        <begin position="773"/>
        <end position="802"/>
    </location>
</feature>
<dbReference type="InterPro" id="IPR005467">
    <property type="entry name" value="His_kinase_dom"/>
</dbReference>
<reference evidence="18 19" key="1">
    <citation type="submission" date="2017-07" db="EMBL/GenBank/DDBJ databases">
        <title>Leptospira spp. isolated from tropical soils.</title>
        <authorList>
            <person name="Thibeaux R."/>
            <person name="Iraola G."/>
            <person name="Ferres I."/>
            <person name="Bierque E."/>
            <person name="Girault D."/>
            <person name="Soupe-Gilbert M.-E."/>
            <person name="Picardeau M."/>
            <person name="Goarant C."/>
        </authorList>
    </citation>
    <scope>NUCLEOTIDE SEQUENCE [LARGE SCALE GENOMIC DNA]</scope>
    <source>
        <strain evidence="17 19">FH1-B-B1</strain>
        <strain evidence="16 18">FH1-B-C1</strain>
    </source>
</reference>
<dbReference type="PANTHER" id="PTHR43395">
    <property type="entry name" value="SENSOR HISTIDINE KINASE CHEA"/>
    <property type="match status" value="1"/>
</dbReference>
<dbReference type="InterPro" id="IPR008207">
    <property type="entry name" value="Sig_transdc_His_kin_Hpt_dom"/>
</dbReference>
<dbReference type="SMART" id="SM01231">
    <property type="entry name" value="H-kinase_dim"/>
    <property type="match status" value="1"/>
</dbReference>
<dbReference type="EC" id="2.7.13.3" evidence="2"/>
<keyword evidence="18" id="KW-1185">Reference proteome</keyword>
<dbReference type="Pfam" id="PF13690">
    <property type="entry name" value="CheX"/>
    <property type="match status" value="1"/>
</dbReference>
<dbReference type="Pfam" id="PF01627">
    <property type="entry name" value="Hpt"/>
    <property type="match status" value="1"/>
</dbReference>
<dbReference type="InterPro" id="IPR035891">
    <property type="entry name" value="CheY-binding_CheA"/>
</dbReference>
<evidence type="ECO:0000313" key="17">
    <source>
        <dbReference type="EMBL" id="PJZ73516.1"/>
    </source>
</evidence>
<sequence length="1064" mass="119057">MPGVLGEYTELFLEESEDQIEELNSNLLKLERDQSNPAIINDIFRAAHSLKSSAAFVGLYNLSDLAHKMENLLQSIRDKKLSVHLSLVNLLFQCFDLIKNVIKNVAEGKKIDTPYTEMIQKLEAYEKDPKSHIEAAKGKSVAAQTVSPQEPSLERQEEKPQTEAPTGIFELDQDDQKELEDALSNPNIKAWMIKVALVEGAPMKGLRYTLILQNLRSIGTVFLNMPSSEDLEKGTDALYLTILFLSEKSLEEIKGAANVDMVDQITIHEYSSITSYGSRLSAKETLSAEEEISASEARVTLKSIKVSSDKLDQLMNNVGELVITNSGFQKIYDDLVRTFGEDHLFGELKGRIDLINRISKELQSGIMNIRMVPISTVFRRFSRLVRDLSLETGKSVELVLNGENTELDKKVIDALGEPLLHLIRNSVDHGIEPPEERKKIGKSEQGTVELNAYQGGSNIMVEIRDDGKGLDVERIRKKAIELGLVTASEAELLSESEVYQFIFAPGFSTTEKITDISGRGVGMNVVNNLIQEFKGKILIQSQKGKGTSFVLSFPQALAIIPSILVIMEEEVYAFPLSDVNETIKVNTDQITTLEGNEIVNLRGEVLPIYRLNRIIGLQDKIGRNEFPVVIVHFKGRKIGFLVDELVGKHETVIKSLEKNFKNIQGLTGASIMGDGTIIMVLDIPGLVEVAAEFDEKGNYINYHLETMKRISSIRTVETEEEMYLQKTANPTNVYNHKLFEIAAREKSRRKKVERKKAETVETNDFLSKIQVAQQPEPAKQTFLPETSVEKTTQDSDSPSESVATPGIALMEREILPTQKVSTDKEYHDRIAELISDTVRSEEEKKRAESIIEGFLEQKKQKASSVQHSKDFTGTLSKEQIKKIENVVNTGMMNAGMVLSQILNRNVDLFIPEIIMNDKEGLAAEIRFSDDKFYGMKVRMNGDLNGNMLMMFSRENAKNLAKELLDSRPDSPGLDDDSKSVLSEISNIVCASVLNSISNKARASIMPSVPELVEGTFLEVLDVVRPERTKFLSMLTEFNHEGNNLLGVLLFLPDFDELIALLPRF</sequence>
<evidence type="ECO:0000313" key="19">
    <source>
        <dbReference type="Proteomes" id="UP000231990"/>
    </source>
</evidence>
<keyword evidence="6" id="KW-0808">Transferase</keyword>
<dbReference type="InterPro" id="IPR002545">
    <property type="entry name" value="CheW-lke_dom"/>
</dbReference>